<dbReference type="Pfam" id="PF02136">
    <property type="entry name" value="NTF2"/>
    <property type="match status" value="1"/>
</dbReference>
<dbReference type="GO" id="GO:0005634">
    <property type="term" value="C:nucleus"/>
    <property type="evidence" value="ECO:0007669"/>
    <property type="project" value="UniProtKB-SubCell"/>
</dbReference>
<evidence type="ECO:0000313" key="3">
    <source>
        <dbReference type="Proteomes" id="UP000050741"/>
    </source>
</evidence>
<dbReference type="InterPro" id="IPR032710">
    <property type="entry name" value="NTF2-like_dom_sf"/>
</dbReference>
<dbReference type="GO" id="GO:0051028">
    <property type="term" value="P:mRNA transport"/>
    <property type="evidence" value="ECO:0007669"/>
    <property type="project" value="UniProtKB-UniRule"/>
</dbReference>
<comment type="subcellular location">
    <subcellularLocation>
        <location evidence="1">Cytoplasm</location>
    </subcellularLocation>
    <subcellularLocation>
        <location evidence="1">Nucleus</location>
    </subcellularLocation>
</comment>
<dbReference type="CDD" id="cd00531">
    <property type="entry name" value="NTF2_like"/>
    <property type="match status" value="1"/>
</dbReference>
<keyword evidence="1" id="KW-0539">Nucleus</keyword>
<dbReference type="Gene3D" id="3.10.450.50">
    <property type="match status" value="1"/>
</dbReference>
<keyword evidence="1" id="KW-0813">Transport</keyword>
<dbReference type="PROSITE" id="PS50177">
    <property type="entry name" value="NTF2_DOMAIN"/>
    <property type="match status" value="1"/>
</dbReference>
<evidence type="ECO:0000313" key="4">
    <source>
        <dbReference type="WBParaSite" id="GPLIN_001527600"/>
    </source>
</evidence>
<dbReference type="WBParaSite" id="GPLIN_001527600">
    <property type="protein sequence ID" value="GPLIN_001527600"/>
    <property type="gene ID" value="GPLIN_001527600"/>
</dbReference>
<reference evidence="4" key="2">
    <citation type="submission" date="2016-06" db="UniProtKB">
        <authorList>
            <consortium name="WormBaseParasite"/>
        </authorList>
    </citation>
    <scope>IDENTIFICATION</scope>
</reference>
<keyword evidence="1" id="KW-0963">Cytoplasm</keyword>
<keyword evidence="3" id="KW-1185">Reference proteome</keyword>
<protein>
    <recommendedName>
        <fullName evidence="1">NTF2-related export protein</fullName>
    </recommendedName>
</protein>
<sequence>MSSSATKVKLDQEVCADAEKLVRLYTELADMNRPRTVNLYSSEKNAPQLVWNGNLFNGLPEIEAFWRSLPATSHEVTCLDAHRIDPTSDDTSLVVLAMGTVTIGGVSHAYNHSLLLIHEGGTYKIKSDNYRLID</sequence>
<evidence type="ECO:0000259" key="2">
    <source>
        <dbReference type="PROSITE" id="PS50177"/>
    </source>
</evidence>
<name>A0A183CQW8_GLOPA</name>
<comment type="function">
    <text evidence="1">Has a role in nuclear-cytoplasmic transport of proteins and mRNAs.</text>
</comment>
<dbReference type="InterPro" id="IPR002075">
    <property type="entry name" value="NTF2_dom"/>
</dbReference>
<dbReference type="Proteomes" id="UP000050741">
    <property type="component" value="Unassembled WGS sequence"/>
</dbReference>
<feature type="domain" description="NTF2" evidence="2">
    <location>
        <begin position="17"/>
        <end position="132"/>
    </location>
</feature>
<dbReference type="PANTHER" id="PTHR12612">
    <property type="entry name" value="NUCLEAR TRANSPORT FACTOR 2"/>
    <property type="match status" value="1"/>
</dbReference>
<dbReference type="GO" id="GO:0015031">
    <property type="term" value="P:protein transport"/>
    <property type="evidence" value="ECO:0007669"/>
    <property type="project" value="UniProtKB-KW"/>
</dbReference>
<organism evidence="3 4">
    <name type="scientific">Globodera pallida</name>
    <name type="common">Potato cyst nematode worm</name>
    <name type="synonym">Heterodera pallida</name>
    <dbReference type="NCBI Taxonomy" id="36090"/>
    <lineage>
        <taxon>Eukaryota</taxon>
        <taxon>Metazoa</taxon>
        <taxon>Ecdysozoa</taxon>
        <taxon>Nematoda</taxon>
        <taxon>Chromadorea</taxon>
        <taxon>Rhabditida</taxon>
        <taxon>Tylenchina</taxon>
        <taxon>Tylenchomorpha</taxon>
        <taxon>Tylenchoidea</taxon>
        <taxon>Heteroderidae</taxon>
        <taxon>Heteroderinae</taxon>
        <taxon>Globodera</taxon>
    </lineage>
</organism>
<dbReference type="AlphaFoldDB" id="A0A183CQW8"/>
<keyword evidence="1" id="KW-0653">Protein transport</keyword>
<dbReference type="InterPro" id="IPR018222">
    <property type="entry name" value="Nuclear_transport_factor_2_euk"/>
</dbReference>
<dbReference type="SUPFAM" id="SSF54427">
    <property type="entry name" value="NTF2-like"/>
    <property type="match status" value="1"/>
</dbReference>
<reference evidence="3" key="1">
    <citation type="submission" date="2014-05" db="EMBL/GenBank/DDBJ databases">
        <title>The genome and life-stage specific transcriptomes of Globodera pallida elucidate key aspects of plant parasitism by a cyst nematode.</title>
        <authorList>
            <person name="Cotton J.A."/>
            <person name="Lilley C.J."/>
            <person name="Jones L.M."/>
            <person name="Kikuchi T."/>
            <person name="Reid A.J."/>
            <person name="Thorpe P."/>
            <person name="Tsai I.J."/>
            <person name="Beasley H."/>
            <person name="Blok V."/>
            <person name="Cock P.J.A."/>
            <person name="Van den Akker S.E."/>
            <person name="Holroyd N."/>
            <person name="Hunt M."/>
            <person name="Mantelin S."/>
            <person name="Naghra H."/>
            <person name="Pain A."/>
            <person name="Palomares-Rius J.E."/>
            <person name="Zarowiecki M."/>
            <person name="Berriman M."/>
            <person name="Jones J.T."/>
            <person name="Urwin P.E."/>
        </authorList>
    </citation>
    <scope>NUCLEOTIDE SEQUENCE [LARGE SCALE GENOMIC DNA]</scope>
    <source>
        <strain evidence="3">Lindley</strain>
    </source>
</reference>
<proteinExistence type="predicted"/>
<accession>A0A183CQW8</accession>
<dbReference type="GO" id="GO:0006913">
    <property type="term" value="P:nucleocytoplasmic transport"/>
    <property type="evidence" value="ECO:0007669"/>
    <property type="project" value="UniProtKB-UniRule"/>
</dbReference>
<dbReference type="InterPro" id="IPR045875">
    <property type="entry name" value="NTF2"/>
</dbReference>
<dbReference type="GO" id="GO:0005737">
    <property type="term" value="C:cytoplasm"/>
    <property type="evidence" value="ECO:0007669"/>
    <property type="project" value="UniProtKB-SubCell"/>
</dbReference>
<evidence type="ECO:0000256" key="1">
    <source>
        <dbReference type="RuleBase" id="RU369002"/>
    </source>
</evidence>